<dbReference type="RefSeq" id="WP_123449174.1">
    <property type="nucleotide sequence ID" value="NZ_MOBX01000003.1"/>
</dbReference>
<reference evidence="1 2" key="1">
    <citation type="submission" date="2016-10" db="EMBL/GenBank/DDBJ databases">
        <title>Comparative genome analysis of multiple Pseudomonas spp. focuses on biocontrol and plant growth promoting traits.</title>
        <authorList>
            <person name="Tao X.-Y."/>
            <person name="Taylor C.G."/>
        </authorList>
    </citation>
    <scope>NUCLEOTIDE SEQUENCE [LARGE SCALE GENOMIC DNA]</scope>
    <source>
        <strain evidence="1 2">28B5</strain>
    </source>
</reference>
<accession>A0A423MM18</accession>
<gene>
    <name evidence="1" type="ORF">BK670_06700</name>
</gene>
<organism evidence="1 2">
    <name type="scientific">Pseudomonas fluorescens</name>
    <dbReference type="NCBI Taxonomy" id="294"/>
    <lineage>
        <taxon>Bacteria</taxon>
        <taxon>Pseudomonadati</taxon>
        <taxon>Pseudomonadota</taxon>
        <taxon>Gammaproteobacteria</taxon>
        <taxon>Pseudomonadales</taxon>
        <taxon>Pseudomonadaceae</taxon>
        <taxon>Pseudomonas</taxon>
    </lineage>
</organism>
<dbReference type="Proteomes" id="UP000285378">
    <property type="component" value="Unassembled WGS sequence"/>
</dbReference>
<protein>
    <submittedName>
        <fullName evidence="1">Transcriptional regulator</fullName>
    </submittedName>
</protein>
<name>A0A423MM18_PSEFL</name>
<evidence type="ECO:0000313" key="2">
    <source>
        <dbReference type="Proteomes" id="UP000285378"/>
    </source>
</evidence>
<dbReference type="EMBL" id="MOBX01000003">
    <property type="protein sequence ID" value="RON85586.1"/>
    <property type="molecule type" value="Genomic_DNA"/>
</dbReference>
<comment type="caution">
    <text evidence="1">The sequence shown here is derived from an EMBL/GenBank/DDBJ whole genome shotgun (WGS) entry which is preliminary data.</text>
</comment>
<dbReference type="AlphaFoldDB" id="A0A423MM18"/>
<dbReference type="OrthoDB" id="7006010at2"/>
<proteinExistence type="predicted"/>
<evidence type="ECO:0000313" key="1">
    <source>
        <dbReference type="EMBL" id="RON85586.1"/>
    </source>
</evidence>
<sequence length="253" mass="28212">MNTPSDEQLVAYLDGELDGDYRHQLDNAIAEDSLLSLRVQWLSRSNLPYKNAYDELAQQAPLDRLQARLDAIPAPQPPGFNRRWFIGGAAAALLAGGVLADRLFLGWHAAQSNNWRALVGDYMALYVPQTLDHLPTDEAAQRAQLRTIDARLGLNLAPATLKLPDAEFKRAQMLEYDGVPIAQIVYLDAKHGPLALCVTRSNSGSQPLAHERRREMNVVYWTERQHSWMLIGHDAPVALEDKAKLLKSRLSTG</sequence>